<dbReference type="InterPro" id="IPR036742">
    <property type="entry name" value="ATP_synth_F1_esu_sf_mt"/>
</dbReference>
<feature type="transmembrane region" description="Helical" evidence="2">
    <location>
        <begin position="78"/>
        <end position="106"/>
    </location>
</feature>
<evidence type="ECO:0000313" key="4">
    <source>
        <dbReference type="Proteomes" id="UP001396334"/>
    </source>
</evidence>
<proteinExistence type="inferred from homology"/>
<comment type="caution">
    <text evidence="3">The sequence shown here is derived from an EMBL/GenBank/DDBJ whole genome shotgun (WGS) entry which is preliminary data.</text>
</comment>
<keyword evidence="4" id="KW-1185">Reference proteome</keyword>
<evidence type="ECO:0000313" key="3">
    <source>
        <dbReference type="EMBL" id="KAK9036202.1"/>
    </source>
</evidence>
<gene>
    <name evidence="3" type="ORF">V6N11_078211</name>
</gene>
<dbReference type="SUPFAM" id="SSF48690">
    <property type="entry name" value="Epsilon subunit of mitochondrial F1F0-ATP synthase"/>
    <property type="match status" value="1"/>
</dbReference>
<dbReference type="PANTHER" id="PTHR12448:SF0">
    <property type="entry name" value="ATP SYNTHASE SUBUNIT EPSILON, MITOCHONDRIAL"/>
    <property type="match status" value="1"/>
</dbReference>
<name>A0ABR2TG61_9ROSI</name>
<evidence type="ECO:0000256" key="2">
    <source>
        <dbReference type="SAM" id="Phobius"/>
    </source>
</evidence>
<keyword evidence="2" id="KW-0812">Transmembrane</keyword>
<protein>
    <submittedName>
        <fullName evidence="3">Uncharacterized protein</fullName>
    </submittedName>
</protein>
<dbReference type="EMBL" id="JBBPBN010000006">
    <property type="protein sequence ID" value="KAK9036202.1"/>
    <property type="molecule type" value="Genomic_DNA"/>
</dbReference>
<comment type="similarity">
    <text evidence="1">Belongs to the eukaryotic ATPase epsilon family.</text>
</comment>
<dbReference type="PANTHER" id="PTHR12448">
    <property type="entry name" value="ATP SYNTHASE EPSILON CHAIN, MITOCHONDRIAL"/>
    <property type="match status" value="1"/>
</dbReference>
<keyword evidence="2" id="KW-0472">Membrane</keyword>
<organism evidence="3 4">
    <name type="scientific">Hibiscus sabdariffa</name>
    <name type="common">roselle</name>
    <dbReference type="NCBI Taxonomy" id="183260"/>
    <lineage>
        <taxon>Eukaryota</taxon>
        <taxon>Viridiplantae</taxon>
        <taxon>Streptophyta</taxon>
        <taxon>Embryophyta</taxon>
        <taxon>Tracheophyta</taxon>
        <taxon>Spermatophyta</taxon>
        <taxon>Magnoliopsida</taxon>
        <taxon>eudicotyledons</taxon>
        <taxon>Gunneridae</taxon>
        <taxon>Pentapetalae</taxon>
        <taxon>rosids</taxon>
        <taxon>malvids</taxon>
        <taxon>Malvales</taxon>
        <taxon>Malvaceae</taxon>
        <taxon>Malvoideae</taxon>
        <taxon>Hibiscus</taxon>
    </lineage>
</organism>
<dbReference type="InterPro" id="IPR006721">
    <property type="entry name" value="ATP_synth_F1_esu_mt"/>
</dbReference>
<reference evidence="3 4" key="1">
    <citation type="journal article" date="2024" name="G3 (Bethesda)">
        <title>Genome assembly of Hibiscus sabdariffa L. provides insights into metabolisms of medicinal natural products.</title>
        <authorList>
            <person name="Kim T."/>
        </authorList>
    </citation>
    <scope>NUCLEOTIDE SEQUENCE [LARGE SCALE GENOMIC DNA]</scope>
    <source>
        <strain evidence="3">TK-2024</strain>
        <tissue evidence="3">Old leaves</tissue>
    </source>
</reference>
<dbReference type="Proteomes" id="UP001396334">
    <property type="component" value="Unassembled WGS sequence"/>
</dbReference>
<keyword evidence="2" id="KW-1133">Transmembrane helix</keyword>
<dbReference type="Gene3D" id="1.10.1620.20">
    <property type="entry name" value="ATP synthase, F1 complex, epsilon subunit superfamily, mitochondrial"/>
    <property type="match status" value="1"/>
</dbReference>
<accession>A0ABR2TG61</accession>
<evidence type="ECO:0000256" key="1">
    <source>
        <dbReference type="ARBA" id="ARBA00009502"/>
    </source>
</evidence>
<dbReference type="Pfam" id="PF04627">
    <property type="entry name" value="ATP-synt_Eps"/>
    <property type="match status" value="1"/>
</dbReference>
<sequence>MASSAAVPFWRAAGITYITYSDICANLIRNCLEEPHKTEDRMLICVVHLQVVHESIVICSNSATASEKREKRELKASLFLLLLLPLSLPFSLSVSLKLLLCSFIYFSTVKDGRW</sequence>
<dbReference type="CDD" id="cd12153">
    <property type="entry name" value="F1-ATPase_epsilon"/>
    <property type="match status" value="1"/>
</dbReference>